<feature type="binding site" evidence="3">
    <location>
        <position position="76"/>
    </location>
    <ligand>
        <name>Cu cation</name>
        <dbReference type="ChEBI" id="CHEBI:23378"/>
    </ligand>
</feature>
<dbReference type="PANTHER" id="PTHR12151">
    <property type="entry name" value="ELECTRON TRANSPORT PROTIN SCO1/SENC FAMILY MEMBER"/>
    <property type="match status" value="1"/>
</dbReference>
<feature type="domain" description="Thioredoxin" evidence="5">
    <location>
        <begin position="34"/>
        <end position="194"/>
    </location>
</feature>
<dbReference type="CDD" id="cd02968">
    <property type="entry name" value="SCO"/>
    <property type="match status" value="1"/>
</dbReference>
<dbReference type="RefSeq" id="WP_065307628.1">
    <property type="nucleotide sequence ID" value="NZ_LOCQ01000052.1"/>
</dbReference>
<keyword evidence="7" id="KW-1185">Reference proteome</keyword>
<dbReference type="Proteomes" id="UP000092713">
    <property type="component" value="Unassembled WGS sequence"/>
</dbReference>
<gene>
    <name evidence="6" type="ORF">ASR47_101133</name>
</gene>
<dbReference type="EMBL" id="LOCQ01000052">
    <property type="protein sequence ID" value="OBV39644.1"/>
    <property type="molecule type" value="Genomic_DNA"/>
</dbReference>
<dbReference type="GO" id="GO:0046872">
    <property type="term" value="F:metal ion binding"/>
    <property type="evidence" value="ECO:0007669"/>
    <property type="project" value="UniProtKB-KW"/>
</dbReference>
<evidence type="ECO:0000256" key="3">
    <source>
        <dbReference type="PIRSR" id="PIRSR603782-1"/>
    </source>
</evidence>
<evidence type="ECO:0000256" key="4">
    <source>
        <dbReference type="PIRSR" id="PIRSR603782-2"/>
    </source>
</evidence>
<dbReference type="PROSITE" id="PS51352">
    <property type="entry name" value="THIOREDOXIN_2"/>
    <property type="match status" value="1"/>
</dbReference>
<dbReference type="FunFam" id="3.40.30.10:FF:000013">
    <property type="entry name" value="Blast:Protein SCO1 homolog, mitochondrial"/>
    <property type="match status" value="1"/>
</dbReference>
<reference evidence="6 7" key="1">
    <citation type="submission" date="2016-04" db="EMBL/GenBank/DDBJ databases">
        <title>Draft genome sequence of Janthinobacterium psychrotolerans sp. nov., isolated from freshwater sediments in Denmark.</title>
        <authorList>
            <person name="Gong X."/>
            <person name="Skrivergaard S."/>
            <person name="Korsgaard B.S."/>
            <person name="Schreiber L."/>
            <person name="Marshall I.P."/>
            <person name="Finster K."/>
            <person name="Schramm A."/>
        </authorList>
    </citation>
    <scope>NUCLEOTIDE SEQUENCE [LARGE SCALE GENOMIC DNA]</scope>
    <source>
        <strain evidence="6 7">S3-2</strain>
    </source>
</reference>
<dbReference type="Pfam" id="PF02630">
    <property type="entry name" value="SCO1-SenC"/>
    <property type="match status" value="1"/>
</dbReference>
<dbReference type="PATRIC" id="fig|1747903.4.peg.3248"/>
<dbReference type="PROSITE" id="PS51257">
    <property type="entry name" value="PROKAR_LIPOPROTEIN"/>
    <property type="match status" value="1"/>
</dbReference>
<keyword evidence="2 3" id="KW-0186">Copper</keyword>
<evidence type="ECO:0000313" key="6">
    <source>
        <dbReference type="EMBL" id="OBV39644.1"/>
    </source>
</evidence>
<organism evidence="6 7">
    <name type="scientific">Janthinobacterium psychrotolerans</name>
    <dbReference type="NCBI Taxonomy" id="1747903"/>
    <lineage>
        <taxon>Bacteria</taxon>
        <taxon>Pseudomonadati</taxon>
        <taxon>Pseudomonadota</taxon>
        <taxon>Betaproteobacteria</taxon>
        <taxon>Burkholderiales</taxon>
        <taxon>Oxalobacteraceae</taxon>
        <taxon>Janthinobacterium</taxon>
    </lineage>
</organism>
<feature type="binding site" evidence="3">
    <location>
        <position position="159"/>
    </location>
    <ligand>
        <name>Cu cation</name>
        <dbReference type="ChEBI" id="CHEBI:23378"/>
    </ligand>
</feature>
<comment type="similarity">
    <text evidence="1">Belongs to the SCO1/2 family.</text>
</comment>
<evidence type="ECO:0000313" key="7">
    <source>
        <dbReference type="Proteomes" id="UP000092713"/>
    </source>
</evidence>
<keyword evidence="3" id="KW-0479">Metal-binding</keyword>
<protein>
    <submittedName>
        <fullName evidence="6">Protein SCO1/2</fullName>
    </submittedName>
</protein>
<dbReference type="STRING" id="1747903.ASR47_101133"/>
<comment type="caution">
    <text evidence="6">The sequence shown here is derived from an EMBL/GenBank/DDBJ whole genome shotgun (WGS) entry which is preliminary data.</text>
</comment>
<dbReference type="InterPro" id="IPR013766">
    <property type="entry name" value="Thioredoxin_domain"/>
</dbReference>
<evidence type="ECO:0000256" key="2">
    <source>
        <dbReference type="ARBA" id="ARBA00023008"/>
    </source>
</evidence>
<evidence type="ECO:0000256" key="1">
    <source>
        <dbReference type="ARBA" id="ARBA00010996"/>
    </source>
</evidence>
<dbReference type="InterPro" id="IPR036249">
    <property type="entry name" value="Thioredoxin-like_sf"/>
</dbReference>
<evidence type="ECO:0000259" key="5">
    <source>
        <dbReference type="PROSITE" id="PS51352"/>
    </source>
</evidence>
<feature type="disulfide bond" description="Redox-active" evidence="4">
    <location>
        <begin position="72"/>
        <end position="76"/>
    </location>
</feature>
<dbReference type="SUPFAM" id="SSF52833">
    <property type="entry name" value="Thioredoxin-like"/>
    <property type="match status" value="1"/>
</dbReference>
<accession>A0A1A7C3P5</accession>
<name>A0A1A7C3P5_9BURK</name>
<dbReference type="PANTHER" id="PTHR12151:SF25">
    <property type="entry name" value="LINALOOL DEHYDRATASE_ISOMERASE DOMAIN-CONTAINING PROTEIN"/>
    <property type="match status" value="1"/>
</dbReference>
<dbReference type="AlphaFoldDB" id="A0A1A7C3P5"/>
<keyword evidence="4" id="KW-1015">Disulfide bond</keyword>
<dbReference type="Gene3D" id="3.40.30.10">
    <property type="entry name" value="Glutaredoxin"/>
    <property type="match status" value="1"/>
</dbReference>
<dbReference type="OrthoDB" id="9790194at2"/>
<feature type="binding site" evidence="3">
    <location>
        <position position="72"/>
    </location>
    <ligand>
        <name>Cu cation</name>
        <dbReference type="ChEBI" id="CHEBI:23378"/>
    </ligand>
</feature>
<proteinExistence type="inferred from homology"/>
<sequence>MKRRLFLLAGTAGVLTLAACGEPEPKPHYNGIDLTGGDYKPDFKLSGPDGRVYTLADFKGKYVMVFFGFTQCPDVCPTALSRAVEIRNKLGPDADQLQVIFISIDPERDTAALLGEYMRAFDPSFLGLRTDEKNTAQTAFNYKVFYRRVPSGSSYTMDHTAISYVLDKQGRMRLGLKHLLTADECAQDIKTLMTAKYTL</sequence>
<dbReference type="InterPro" id="IPR003782">
    <property type="entry name" value="SCO1/SenC"/>
</dbReference>